<keyword evidence="8 12" id="KW-0998">Cell outer membrane</keyword>
<dbReference type="GO" id="GO:0008289">
    <property type="term" value="F:lipid binding"/>
    <property type="evidence" value="ECO:0007669"/>
    <property type="project" value="UniProtKB-UniRule"/>
</dbReference>
<proteinExistence type="inferred from homology"/>
<dbReference type="Pfam" id="PF08212">
    <property type="entry name" value="Lipocalin_2"/>
    <property type="match status" value="1"/>
</dbReference>
<dbReference type="Gene3D" id="2.40.128.20">
    <property type="match status" value="1"/>
</dbReference>
<dbReference type="SUPFAM" id="SSF50814">
    <property type="entry name" value="Lipocalins"/>
    <property type="match status" value="1"/>
</dbReference>
<geneLocation type="plasmid" evidence="16">
    <name>parsfin7</name>
</geneLocation>
<reference evidence="14 16" key="1">
    <citation type="submission" date="2019-03" db="EMBL/GenBank/DDBJ databases">
        <title>Long-read sequencing reveals hyperdense prophage content in a complex bacterial symbiont genome.</title>
        <authorList>
            <person name="Frost C.L."/>
            <person name="Siozios S."/>
            <person name="Nadal-Jimenez P."/>
            <person name="Brockhurst M.A."/>
            <person name="King K.C."/>
            <person name="Darby A.C."/>
            <person name="Hurst G.D.D."/>
        </authorList>
    </citation>
    <scope>NUCLEOTIDE SEQUENCE [LARGE SCALE GENOMIC DNA]</scope>
    <source>
        <strain evidence="14 16">FIN</strain>
        <plasmid evidence="14">pArsFIN7</plasmid>
        <plasmid evidence="16">parsfin7</plasmid>
    </source>
</reference>
<dbReference type="Proteomes" id="UP001177592">
    <property type="component" value="Plasmid paNv_CAN5"/>
</dbReference>
<dbReference type="GO" id="GO:0006950">
    <property type="term" value="P:response to stress"/>
    <property type="evidence" value="ECO:0007669"/>
    <property type="project" value="UniProtKB-ARBA"/>
</dbReference>
<feature type="domain" description="Lipocalin/cytosolic fatty-acid binding" evidence="13">
    <location>
        <begin position="33"/>
        <end position="173"/>
    </location>
</feature>
<geneLocation type="plasmid" evidence="14">
    <name>pArsFIN7</name>
</geneLocation>
<feature type="chain" id="PRO_5042621242" description="Outer membrane lipoprotein Blc" evidence="12">
    <location>
        <begin position="30"/>
        <end position="175"/>
    </location>
</feature>
<dbReference type="CDD" id="cd19438">
    <property type="entry name" value="lipocalin_Blc-like"/>
    <property type="match status" value="1"/>
</dbReference>
<dbReference type="EMBL" id="CP123528">
    <property type="protein sequence ID" value="WGM08565.1"/>
    <property type="molecule type" value="Genomic_DNA"/>
</dbReference>
<evidence type="ECO:0000256" key="6">
    <source>
        <dbReference type="ARBA" id="ARBA00023136"/>
    </source>
</evidence>
<keyword evidence="6 12" id="KW-0472">Membrane</keyword>
<dbReference type="GeneID" id="39751178"/>
<evidence type="ECO:0000313" key="14">
    <source>
        <dbReference type="EMBL" id="QBY46420.1"/>
    </source>
</evidence>
<evidence type="ECO:0000256" key="11">
    <source>
        <dbReference type="ARBA" id="ARBA00071217"/>
    </source>
</evidence>
<comment type="subcellular location">
    <subcellularLocation>
        <location evidence="1">Cell outer membrane</location>
        <topology evidence="1">Lipid-anchor</topology>
    </subcellularLocation>
</comment>
<evidence type="ECO:0000313" key="16">
    <source>
        <dbReference type="Proteomes" id="UP000295134"/>
    </source>
</evidence>
<accession>A0A4P7L627</accession>
<evidence type="ECO:0000256" key="10">
    <source>
        <dbReference type="ARBA" id="ARBA00057024"/>
    </source>
</evidence>
<evidence type="ECO:0000313" key="17">
    <source>
        <dbReference type="Proteomes" id="UP001177592"/>
    </source>
</evidence>
<evidence type="ECO:0000313" key="15">
    <source>
        <dbReference type="EMBL" id="WGM08565.1"/>
    </source>
</evidence>
<dbReference type="PANTHER" id="PTHR10612:SF34">
    <property type="entry name" value="APOLIPOPROTEIN D"/>
    <property type="match status" value="1"/>
</dbReference>
<keyword evidence="4 12" id="KW-0732">Signal</keyword>
<dbReference type="PIRSF" id="PIRSF036893">
    <property type="entry name" value="Lipocalin_ApoD"/>
    <property type="match status" value="1"/>
</dbReference>
<keyword evidence="14" id="KW-0614">Plasmid</keyword>
<evidence type="ECO:0000256" key="9">
    <source>
        <dbReference type="ARBA" id="ARBA00023288"/>
    </source>
</evidence>
<dbReference type="Proteomes" id="UP000295134">
    <property type="component" value="Plasmid pArsFIN7"/>
</dbReference>
<evidence type="ECO:0000256" key="4">
    <source>
        <dbReference type="ARBA" id="ARBA00022729"/>
    </source>
</evidence>
<dbReference type="InterPro" id="IPR002446">
    <property type="entry name" value="Lipocalin_bac"/>
</dbReference>
<evidence type="ECO:0000256" key="1">
    <source>
        <dbReference type="ARBA" id="ARBA00004459"/>
    </source>
</evidence>
<dbReference type="RefSeq" id="WP_026824277.1">
    <property type="nucleotide sequence ID" value="NZ_CP038619.1"/>
</dbReference>
<dbReference type="InterPro" id="IPR047202">
    <property type="entry name" value="Lipocalin_Blc-like_dom"/>
</dbReference>
<dbReference type="InterPro" id="IPR022272">
    <property type="entry name" value="Lipocalin_CS"/>
</dbReference>
<protein>
    <recommendedName>
        <fullName evidence="11 12">Outer membrane lipoprotein Blc</fullName>
    </recommendedName>
</protein>
<dbReference type="EMBL" id="CP038619">
    <property type="protein sequence ID" value="QBY46420.1"/>
    <property type="molecule type" value="Genomic_DNA"/>
</dbReference>
<dbReference type="InterPro" id="IPR012674">
    <property type="entry name" value="Calycin"/>
</dbReference>
<gene>
    <name evidence="14" type="primary">blc_1</name>
    <name evidence="14" type="ORF">ArsFIN_50310</name>
    <name evidence="15" type="ORF">QE258_24905</name>
</gene>
<dbReference type="GO" id="GO:0009279">
    <property type="term" value="C:cell outer membrane"/>
    <property type="evidence" value="ECO:0007669"/>
    <property type="project" value="UniProtKB-SubCell"/>
</dbReference>
<evidence type="ECO:0000256" key="12">
    <source>
        <dbReference type="PIRNR" id="PIRNR036893"/>
    </source>
</evidence>
<feature type="signal peptide" evidence="12">
    <location>
        <begin position="1"/>
        <end position="29"/>
    </location>
</feature>
<evidence type="ECO:0000259" key="13">
    <source>
        <dbReference type="Pfam" id="PF08212"/>
    </source>
</evidence>
<dbReference type="AlphaFoldDB" id="A0A4P7L627"/>
<evidence type="ECO:0000256" key="8">
    <source>
        <dbReference type="ARBA" id="ARBA00023237"/>
    </source>
</evidence>
<name>A0A4P7L627_9GAMM</name>
<keyword evidence="7" id="KW-0564">Palmitate</keyword>
<evidence type="ECO:0000256" key="5">
    <source>
        <dbReference type="ARBA" id="ARBA00023121"/>
    </source>
</evidence>
<dbReference type="KEGG" id="ans:ArsFIN_50310"/>
<dbReference type="InterPro" id="IPR022271">
    <property type="entry name" value="Lipocalin_ApoD"/>
</dbReference>
<evidence type="ECO:0000256" key="3">
    <source>
        <dbReference type="ARBA" id="ARBA00011738"/>
    </source>
</evidence>
<comment type="similarity">
    <text evidence="2 12">Belongs to the calycin superfamily. Lipocalin family.</text>
</comment>
<dbReference type="FunFam" id="2.40.128.20:FF:000002">
    <property type="entry name" value="Outer membrane lipoprotein Blc"/>
    <property type="match status" value="1"/>
</dbReference>
<sequence length="175" mass="20246">MKLWRNLYLLISSLLSLSCSMSSPKGVKAVENFDLNQYLGLWYEIARLDNRFECGLERVTANYMLNPDGSVKVINRGFLPELHQWRKSIGKAKFIGSPKKGSLKVSFFWPFYGGYHVIALHPEYRYALVAGPSRNYLWLLSRTPRLETAETESLLNLARELNFPVDKLIWVNQDE</sequence>
<dbReference type="PROSITE" id="PS00213">
    <property type="entry name" value="LIPOCALIN"/>
    <property type="match status" value="1"/>
</dbReference>
<dbReference type="PANTHER" id="PTHR10612">
    <property type="entry name" value="APOLIPOPROTEIN D"/>
    <property type="match status" value="1"/>
</dbReference>
<evidence type="ECO:0000256" key="2">
    <source>
        <dbReference type="ARBA" id="ARBA00006889"/>
    </source>
</evidence>
<dbReference type="PRINTS" id="PR01171">
    <property type="entry name" value="BCTLIPOCALIN"/>
</dbReference>
<keyword evidence="17" id="KW-1185">Reference proteome</keyword>
<geneLocation type="plasmid" evidence="15 17">
    <name>paNv_CAN5</name>
</geneLocation>
<reference evidence="15" key="2">
    <citation type="submission" date="2023-04" db="EMBL/GenBank/DDBJ databases">
        <title>Genome dynamics across the evolutionary transition to endosymbiosis.</title>
        <authorList>
            <person name="Siozios S."/>
            <person name="Nadal-Jimenez P."/>
            <person name="Azagi T."/>
            <person name="Sprong H."/>
            <person name="Frost C.L."/>
            <person name="Parratt S.R."/>
            <person name="Taylor G."/>
            <person name="Brettell L."/>
            <person name="Lew K.C."/>
            <person name="Croft L."/>
            <person name="King K.C."/>
            <person name="Brockhurst M.A."/>
            <person name="Hypsa V."/>
            <person name="Novakova E."/>
            <person name="Darby A.C."/>
            <person name="Hurst G.D.D."/>
        </authorList>
    </citation>
    <scope>NUCLEOTIDE SEQUENCE</scope>
    <source>
        <strain evidence="15">ANv_CAN</strain>
        <plasmid evidence="15">paNv_CAN5</plasmid>
    </source>
</reference>
<keyword evidence="9 12" id="KW-0449">Lipoprotein</keyword>
<dbReference type="PROSITE" id="PS51257">
    <property type="entry name" value="PROKAR_LIPOPROTEIN"/>
    <property type="match status" value="1"/>
</dbReference>
<comment type="function">
    <text evidence="10 12">Involved in the storage or transport of lipids necessary for membrane maintenance under stressful conditions. Displays a binding preference for lysophospholipids.</text>
</comment>
<organism evidence="14 16">
    <name type="scientific">Arsenophonus nasoniae</name>
    <name type="common">son-killer infecting Nasonia vitripennis</name>
    <dbReference type="NCBI Taxonomy" id="638"/>
    <lineage>
        <taxon>Bacteria</taxon>
        <taxon>Pseudomonadati</taxon>
        <taxon>Pseudomonadota</taxon>
        <taxon>Gammaproteobacteria</taxon>
        <taxon>Enterobacterales</taxon>
        <taxon>Morganellaceae</taxon>
        <taxon>Arsenophonus</taxon>
    </lineage>
</organism>
<comment type="subunit">
    <text evidence="3 12">Homodimer.</text>
</comment>
<evidence type="ECO:0000256" key="7">
    <source>
        <dbReference type="ARBA" id="ARBA00023139"/>
    </source>
</evidence>
<keyword evidence="5 12" id="KW-0446">Lipid-binding</keyword>
<dbReference type="InterPro" id="IPR000566">
    <property type="entry name" value="Lipocln_cytosolic_FA-bd_dom"/>
</dbReference>